<dbReference type="GO" id="GO:0005829">
    <property type="term" value="C:cytosol"/>
    <property type="evidence" value="ECO:0007669"/>
    <property type="project" value="TreeGrafter"/>
</dbReference>
<dbReference type="PANTHER" id="PTHR42686">
    <property type="entry name" value="GH17980P-RELATED"/>
    <property type="match status" value="1"/>
</dbReference>
<sequence>MQGTLSHVRGVELQDGEHPSHKETTTDVKTIDPKFHSMDSVAKTTYRRLGDTDIIVSAMGLGVASFGEIYGPAPSDPAEIVRTSLVNGINVIDTGYWYGQRRSEATLGKALKNIPRHVYYLCIRVGRFELDYARPFDYRADKILTSLTKSLSLLNQKYADICFLQVADTEWENNLNTILEETLPALRIAQNSNKIKYIGLAGYSLSKMRKIIDKSSIKINVCLNYCRATLMDNSLAESIKYFNEKKIGVLNGGCFSMGMLTEQGPPLWHPANYNTREITKEAVNYCKSKDIRIEKLSLSYSLRFPGITCCLVSIENLSQLVINLTTLWNNGTLQNKELRVLDRIKRRYLDKIENKEWDIINLKGYWRHLETLGLPFMSSNRISSMESLSSNYTASIASACSKCDPYKYQKYPRKY</sequence>
<dbReference type="Proteomes" id="UP000783686">
    <property type="component" value="Unassembled WGS sequence"/>
</dbReference>
<dbReference type="Proteomes" id="UP000614601">
    <property type="component" value="Unassembled WGS sequence"/>
</dbReference>
<proteinExistence type="predicted"/>
<evidence type="ECO:0000259" key="2">
    <source>
        <dbReference type="Pfam" id="PF00248"/>
    </source>
</evidence>
<dbReference type="SUPFAM" id="SSF51430">
    <property type="entry name" value="NAD(P)-linked oxidoreductase"/>
    <property type="match status" value="1"/>
</dbReference>
<feature type="region of interest" description="Disordered" evidence="1">
    <location>
        <begin position="1"/>
        <end position="26"/>
    </location>
</feature>
<dbReference type="InterPro" id="IPR023210">
    <property type="entry name" value="NADP_OxRdtase_dom"/>
</dbReference>
<name>A0A811KF79_9BILA</name>
<protein>
    <recommendedName>
        <fullName evidence="2">NADP-dependent oxidoreductase domain-containing protein</fullName>
    </recommendedName>
</protein>
<dbReference type="InterPro" id="IPR036812">
    <property type="entry name" value="NAD(P)_OxRdtase_dom_sf"/>
</dbReference>
<evidence type="ECO:0000256" key="1">
    <source>
        <dbReference type="SAM" id="MobiDB-lite"/>
    </source>
</evidence>
<dbReference type="Pfam" id="PF00248">
    <property type="entry name" value="Aldo_ket_red"/>
    <property type="match status" value="1"/>
</dbReference>
<dbReference type="AlphaFoldDB" id="A0A811KF79"/>
<comment type="caution">
    <text evidence="3">The sequence shown here is derived from an EMBL/GenBank/DDBJ whole genome shotgun (WGS) entry which is preliminary data.</text>
</comment>
<accession>A0A811KF79</accession>
<feature type="compositionally biased region" description="Basic and acidic residues" evidence="1">
    <location>
        <begin position="9"/>
        <end position="26"/>
    </location>
</feature>
<dbReference type="Gene3D" id="3.20.20.100">
    <property type="entry name" value="NADP-dependent oxidoreductase domain"/>
    <property type="match status" value="1"/>
</dbReference>
<keyword evidence="4" id="KW-1185">Reference proteome</keyword>
<evidence type="ECO:0000313" key="4">
    <source>
        <dbReference type="Proteomes" id="UP000614601"/>
    </source>
</evidence>
<evidence type="ECO:0000313" key="3">
    <source>
        <dbReference type="EMBL" id="CAD5214980.1"/>
    </source>
</evidence>
<dbReference type="OrthoDB" id="48988at2759"/>
<dbReference type="PANTHER" id="PTHR42686:SF1">
    <property type="entry name" value="GH17980P-RELATED"/>
    <property type="match status" value="1"/>
</dbReference>
<dbReference type="InterPro" id="IPR020471">
    <property type="entry name" value="AKR"/>
</dbReference>
<reference evidence="3" key="1">
    <citation type="submission" date="2020-09" db="EMBL/GenBank/DDBJ databases">
        <authorList>
            <person name="Kikuchi T."/>
        </authorList>
    </citation>
    <scope>NUCLEOTIDE SEQUENCE</scope>
    <source>
        <strain evidence="3">SH1</strain>
    </source>
</reference>
<gene>
    <name evidence="3" type="ORF">BOKJ2_LOCUS5864</name>
</gene>
<dbReference type="EMBL" id="CAJFDH010000003">
    <property type="protein sequence ID" value="CAD5214980.1"/>
    <property type="molecule type" value="Genomic_DNA"/>
</dbReference>
<dbReference type="GO" id="GO:0016491">
    <property type="term" value="F:oxidoreductase activity"/>
    <property type="evidence" value="ECO:0007669"/>
    <property type="project" value="InterPro"/>
</dbReference>
<dbReference type="EMBL" id="CAJFCW020000003">
    <property type="protein sequence ID" value="CAG9103463.1"/>
    <property type="molecule type" value="Genomic_DNA"/>
</dbReference>
<organism evidence="3 4">
    <name type="scientific">Bursaphelenchus okinawaensis</name>
    <dbReference type="NCBI Taxonomy" id="465554"/>
    <lineage>
        <taxon>Eukaryota</taxon>
        <taxon>Metazoa</taxon>
        <taxon>Ecdysozoa</taxon>
        <taxon>Nematoda</taxon>
        <taxon>Chromadorea</taxon>
        <taxon>Rhabditida</taxon>
        <taxon>Tylenchina</taxon>
        <taxon>Tylenchomorpha</taxon>
        <taxon>Aphelenchoidea</taxon>
        <taxon>Aphelenchoididae</taxon>
        <taxon>Bursaphelenchus</taxon>
    </lineage>
</organism>
<feature type="domain" description="NADP-dependent oxidoreductase" evidence="2">
    <location>
        <begin position="59"/>
        <end position="344"/>
    </location>
</feature>